<evidence type="ECO:0000313" key="4">
    <source>
        <dbReference type="Proteomes" id="UP000825935"/>
    </source>
</evidence>
<dbReference type="PANTHER" id="PTHR24015">
    <property type="entry name" value="OS07G0578800 PROTEIN-RELATED"/>
    <property type="match status" value="1"/>
</dbReference>
<dbReference type="FunFam" id="1.25.40.10:FF:000031">
    <property type="entry name" value="Pentatricopeptide repeat-containing protein mitochondrial"/>
    <property type="match status" value="1"/>
</dbReference>
<proteinExistence type="predicted"/>
<feature type="repeat" description="PPR" evidence="2">
    <location>
        <begin position="494"/>
        <end position="528"/>
    </location>
</feature>
<dbReference type="FunFam" id="1.25.40.10:FF:000073">
    <property type="entry name" value="Pentatricopeptide repeat-containing protein chloroplastic"/>
    <property type="match status" value="1"/>
</dbReference>
<dbReference type="InterPro" id="IPR046960">
    <property type="entry name" value="PPR_At4g14850-like_plant"/>
</dbReference>
<comment type="caution">
    <text evidence="3">The sequence shown here is derived from an EMBL/GenBank/DDBJ whole genome shotgun (WGS) entry which is preliminary data.</text>
</comment>
<dbReference type="Pfam" id="PF01535">
    <property type="entry name" value="PPR"/>
    <property type="match status" value="3"/>
</dbReference>
<dbReference type="Pfam" id="PF13041">
    <property type="entry name" value="PPR_2"/>
    <property type="match status" value="6"/>
</dbReference>
<dbReference type="GO" id="GO:0003723">
    <property type="term" value="F:RNA binding"/>
    <property type="evidence" value="ECO:0007669"/>
    <property type="project" value="InterPro"/>
</dbReference>
<dbReference type="GO" id="GO:0048731">
    <property type="term" value="P:system development"/>
    <property type="evidence" value="ECO:0007669"/>
    <property type="project" value="UniProtKB-ARBA"/>
</dbReference>
<feature type="repeat" description="PPR" evidence="2">
    <location>
        <begin position="698"/>
        <end position="732"/>
    </location>
</feature>
<dbReference type="GO" id="GO:0009451">
    <property type="term" value="P:RNA modification"/>
    <property type="evidence" value="ECO:0007669"/>
    <property type="project" value="InterPro"/>
</dbReference>
<dbReference type="InterPro" id="IPR002885">
    <property type="entry name" value="PPR_rpt"/>
</dbReference>
<feature type="repeat" description="PPR" evidence="2">
    <location>
        <begin position="596"/>
        <end position="630"/>
    </location>
</feature>
<dbReference type="InterPro" id="IPR011990">
    <property type="entry name" value="TPR-like_helical_dom_sf"/>
</dbReference>
<dbReference type="Proteomes" id="UP000825935">
    <property type="component" value="Chromosome 3"/>
</dbReference>
<dbReference type="AlphaFoldDB" id="A0A8T2V6U8"/>
<dbReference type="FunFam" id="1.25.40.10:FF:000158">
    <property type="entry name" value="pentatricopeptide repeat-containing protein At2g33680"/>
    <property type="match status" value="1"/>
</dbReference>
<keyword evidence="1" id="KW-0677">Repeat</keyword>
<dbReference type="EMBL" id="CM035408">
    <property type="protein sequence ID" value="KAH7441475.1"/>
    <property type="molecule type" value="Genomic_DNA"/>
</dbReference>
<evidence type="ECO:0000256" key="1">
    <source>
        <dbReference type="ARBA" id="ARBA00022737"/>
    </source>
</evidence>
<dbReference type="OrthoDB" id="185373at2759"/>
<dbReference type="PANTHER" id="PTHR24015:SF548">
    <property type="entry name" value="OS08G0340900 PROTEIN"/>
    <property type="match status" value="1"/>
</dbReference>
<gene>
    <name evidence="3" type="ORF">KP509_03G039400</name>
</gene>
<evidence type="ECO:0008006" key="5">
    <source>
        <dbReference type="Google" id="ProtNLM"/>
    </source>
</evidence>
<dbReference type="Gene3D" id="1.25.40.10">
    <property type="entry name" value="Tetratricopeptide repeat domain"/>
    <property type="match status" value="6"/>
</dbReference>
<keyword evidence="4" id="KW-1185">Reference proteome</keyword>
<feature type="repeat" description="PPR" evidence="2">
    <location>
        <begin position="290"/>
        <end position="324"/>
    </location>
</feature>
<protein>
    <recommendedName>
        <fullName evidence="5">Pentatricopeptide repeat-containing protein</fullName>
    </recommendedName>
</protein>
<feature type="repeat" description="PPR" evidence="2">
    <location>
        <begin position="631"/>
        <end position="665"/>
    </location>
</feature>
<name>A0A8T2V6U8_CERRI</name>
<evidence type="ECO:0000313" key="3">
    <source>
        <dbReference type="EMBL" id="KAH7441475.1"/>
    </source>
</evidence>
<sequence length="841" mass="93312">MKGWITCGKRSHLERTIRCIEDGSVPSSAVDELRSIFLQCPIKREANYDLSRLESYETFGGLLVSLLAEPENRSHIQHFLNKFQRERLWNALILGYIRNRKSNHAFHAYERMQEDPSVQPSDRTLVALLKTCTNMKDLVRGSMLHATISELGLLEGNVFIGATLVDMYAKCGCLFEAQEVLDRLSTRDVVSWNALLSGYTEHAHYEDALLCFEKLQLEGIFPNAVTYVSVLKACAGTQAGEKGCEIHAEVARNGLLGENVFVGNVLVDMYARCGLLIKAQEVYERLPIKDAVSCNAMIMGYMDHGDVSDALRYLNLMEVEGITPTSITYICSLKAISKTKDELSGIKVHLEATKKGFLERDINLSNAVIDMYAKCAMISEAQKVLETIPCRDVVSYNTIITGYGESEHGEEAIACLQQMQVERIIPDTVTYICCLKACSSSRLIEEGQEVHAEITKKGLLQGDLALGNSLIDIYSKCGKCIEAHYVFETLPERDIVSWNTIIAGYAEFGFSEKGLECYEEMELHGVTPDGVTLATVIKACASIKALEYGQDIHGEILRKNLLKEDPFIGSSLVDMYIKCDELSMAQEVFDRVLIRDTVLWNALLAGYAEHERNHEVLNSFERMQSQGVASDTATLTCILKACCHVGAIDKGHEIHSEICEKGLEDGSLAISNAVVDMYAKCGLLEDAQKVLNKLKAQDVVSWNAIIVGYSQLGDSQMVFSSLNKMMGDGIRPDAVTLTSVLKACCHAALFDRGTAIYDNMLDDYGIVPTTEHQNCIIDLQCRTGHFKAAINMVQKMHCPSSVAWSSILNACNKWGNVELGHQAFDNLLWSDAEMLDVMEAV</sequence>
<organism evidence="3 4">
    <name type="scientific">Ceratopteris richardii</name>
    <name type="common">Triangle waterfern</name>
    <dbReference type="NCBI Taxonomy" id="49495"/>
    <lineage>
        <taxon>Eukaryota</taxon>
        <taxon>Viridiplantae</taxon>
        <taxon>Streptophyta</taxon>
        <taxon>Embryophyta</taxon>
        <taxon>Tracheophyta</taxon>
        <taxon>Polypodiopsida</taxon>
        <taxon>Polypodiidae</taxon>
        <taxon>Polypodiales</taxon>
        <taxon>Pteridineae</taxon>
        <taxon>Pteridaceae</taxon>
        <taxon>Parkerioideae</taxon>
        <taxon>Ceratopteris</taxon>
    </lineage>
</organism>
<feature type="repeat" description="PPR" evidence="2">
    <location>
        <begin position="188"/>
        <end position="222"/>
    </location>
</feature>
<dbReference type="FunFam" id="1.25.40.10:FF:000344">
    <property type="entry name" value="Pentatricopeptide repeat-containing protein"/>
    <property type="match status" value="1"/>
</dbReference>
<evidence type="ECO:0000256" key="2">
    <source>
        <dbReference type="PROSITE-ProRule" id="PRU00708"/>
    </source>
</evidence>
<dbReference type="NCBIfam" id="TIGR00756">
    <property type="entry name" value="PPR"/>
    <property type="match status" value="6"/>
</dbReference>
<feature type="repeat" description="PPR" evidence="2">
    <location>
        <begin position="392"/>
        <end position="426"/>
    </location>
</feature>
<dbReference type="EMBL" id="CM035408">
    <property type="protein sequence ID" value="KAH7441473.1"/>
    <property type="molecule type" value="Genomic_DNA"/>
</dbReference>
<feature type="repeat" description="PPR" evidence="2">
    <location>
        <begin position="733"/>
        <end position="768"/>
    </location>
</feature>
<accession>A0A8T2V6U8</accession>
<reference evidence="3" key="1">
    <citation type="submission" date="2021-08" db="EMBL/GenBank/DDBJ databases">
        <title>WGS assembly of Ceratopteris richardii.</title>
        <authorList>
            <person name="Marchant D.B."/>
            <person name="Chen G."/>
            <person name="Jenkins J."/>
            <person name="Shu S."/>
            <person name="Leebens-Mack J."/>
            <person name="Grimwood J."/>
            <person name="Schmutz J."/>
            <person name="Soltis P."/>
            <person name="Soltis D."/>
            <person name="Chen Z.-H."/>
        </authorList>
    </citation>
    <scope>NUCLEOTIDE SEQUENCE</scope>
    <source>
        <strain evidence="3">Whitten #5841</strain>
        <tissue evidence="3">Leaf</tissue>
    </source>
</reference>
<dbReference type="PROSITE" id="PS51375">
    <property type="entry name" value="PPR"/>
    <property type="match status" value="8"/>
</dbReference>